<feature type="transmembrane region" description="Helical" evidence="1">
    <location>
        <begin position="183"/>
        <end position="207"/>
    </location>
</feature>
<keyword evidence="1" id="KW-0133">Cell shape</keyword>
<accession>B1I552</accession>
<name>B1I552_DESAP</name>
<dbReference type="KEGG" id="dau:Daud_1618"/>
<keyword evidence="1" id="KW-0472">Membrane</keyword>
<dbReference type="RefSeq" id="WP_012302701.1">
    <property type="nucleotide sequence ID" value="NC_010424.1"/>
</dbReference>
<keyword evidence="1" id="KW-0813">Transport</keyword>
<dbReference type="GO" id="GO:0071555">
    <property type="term" value="P:cell wall organization"/>
    <property type="evidence" value="ECO:0007669"/>
    <property type="project" value="UniProtKB-KW"/>
</dbReference>
<organism evidence="2 3">
    <name type="scientific">Desulforudis audaxviator (strain MP104C)</name>
    <dbReference type="NCBI Taxonomy" id="477974"/>
    <lineage>
        <taxon>Bacteria</taxon>
        <taxon>Bacillati</taxon>
        <taxon>Bacillota</taxon>
        <taxon>Clostridia</taxon>
        <taxon>Thermoanaerobacterales</taxon>
        <taxon>Candidatus Desulforudaceae</taxon>
        <taxon>Candidatus Desulforudis</taxon>
    </lineage>
</organism>
<feature type="transmembrane region" description="Helical" evidence="1">
    <location>
        <begin position="103"/>
        <end position="123"/>
    </location>
</feature>
<evidence type="ECO:0000313" key="3">
    <source>
        <dbReference type="Proteomes" id="UP000008544"/>
    </source>
</evidence>
<keyword evidence="3" id="KW-1185">Reference proteome</keyword>
<gene>
    <name evidence="1" type="primary">amj</name>
    <name evidence="2" type="ordered locus">Daud_1618</name>
</gene>
<keyword evidence="1" id="KW-1003">Cell membrane</keyword>
<protein>
    <recommendedName>
        <fullName evidence="1">Lipid II flippase Amj</fullName>
    </recommendedName>
</protein>
<reference evidence="3" key="1">
    <citation type="submission" date="2007-10" db="EMBL/GenBank/DDBJ databases">
        <title>Complete sequence of chromosome of Desulforudis audaxviator MP104C.</title>
        <authorList>
            <person name="Copeland A."/>
            <person name="Lucas S."/>
            <person name="Lapidus A."/>
            <person name="Barry K."/>
            <person name="Glavina del Rio T."/>
            <person name="Dalin E."/>
            <person name="Tice H."/>
            <person name="Bruce D."/>
            <person name="Pitluck S."/>
            <person name="Lowry S.R."/>
            <person name="Larimer F."/>
            <person name="Land M.L."/>
            <person name="Hauser L."/>
            <person name="Kyrpides N."/>
            <person name="Ivanova N.N."/>
            <person name="Richardson P."/>
        </authorList>
    </citation>
    <scope>NUCLEOTIDE SEQUENCE [LARGE SCALE GENOMIC DNA]</scope>
    <source>
        <strain evidence="3">MP104C</strain>
    </source>
</reference>
<feature type="transmembrane region" description="Helical" evidence="1">
    <location>
        <begin position="35"/>
        <end position="55"/>
    </location>
</feature>
<keyword evidence="1" id="KW-1133">Transmembrane helix</keyword>
<feature type="transmembrane region" description="Helical" evidence="1">
    <location>
        <begin position="6"/>
        <end position="23"/>
    </location>
</feature>
<dbReference type="eggNOG" id="ENOG502ZBN3">
    <property type="taxonomic scope" value="Bacteria"/>
</dbReference>
<sequence>MATRLIVVAVLTATIHLINTLIYGVRLSGVQTRRLATAISLFNIIFLISSAAHTIQAPLLSTIVEGAINRGLAGAAHPERVEEVVASPFYQAQLGILADDIRLVILAATFGTVVGAFLIPVFVQVFSRVILVFDEVGSVPRLAARVLFSPRKVWRSLTGAQMPGMEAIRGAARERLPIPKGFLVANVFVTGIYTIGVLSALYAGALFPQYRTTAVLLSAIVNGFATVLVATVVDPTAARLTDQAMRGERSRRDVKLMVMWLAVTRFLGTLLAQVLFIPAALMIRWVAQLLV</sequence>
<reference evidence="2 3" key="2">
    <citation type="journal article" date="2008" name="Science">
        <title>Environmental genomics reveals a single-species ecosystem deep within Earth.</title>
        <authorList>
            <person name="Chivian D."/>
            <person name="Brodie E.L."/>
            <person name="Alm E.J."/>
            <person name="Culley D.E."/>
            <person name="Dehal P.S."/>
            <person name="Desantis T.Z."/>
            <person name="Gihring T.M."/>
            <person name="Lapidus A."/>
            <person name="Lin L.H."/>
            <person name="Lowry S.R."/>
            <person name="Moser D.P."/>
            <person name="Richardson P.M."/>
            <person name="Southam G."/>
            <person name="Wanger G."/>
            <person name="Pratt L.M."/>
            <person name="Andersen G.L."/>
            <person name="Hazen T.C."/>
            <person name="Brockman F.J."/>
            <person name="Arkin A.P."/>
            <person name="Onstott T.C."/>
        </authorList>
    </citation>
    <scope>NUCLEOTIDE SEQUENCE [LARGE SCALE GENOMIC DNA]</scope>
    <source>
        <strain evidence="2 3">MP104C</strain>
    </source>
</reference>
<comment type="subcellular location">
    <subcellularLocation>
        <location evidence="1">Cell membrane</location>
        <topology evidence="1">Multi-pass membrane protein</topology>
    </subcellularLocation>
</comment>
<comment type="function">
    <text evidence="1">Involved in peptidoglycan biosynthesis. Transports lipid-linked peptidoglycan precursors from the inner to the outer leaflet of the cytoplasmic membrane.</text>
</comment>
<dbReference type="STRING" id="477974.Daud_1618"/>
<dbReference type="GO" id="GO:0005886">
    <property type="term" value="C:plasma membrane"/>
    <property type="evidence" value="ECO:0007669"/>
    <property type="project" value="UniProtKB-SubCell"/>
</dbReference>
<dbReference type="EMBL" id="CP000860">
    <property type="protein sequence ID" value="ACA60120.1"/>
    <property type="molecule type" value="Genomic_DNA"/>
</dbReference>
<evidence type="ECO:0000256" key="1">
    <source>
        <dbReference type="HAMAP-Rule" id="MF_02077"/>
    </source>
</evidence>
<dbReference type="HOGENOM" id="CLU_059888_1_0_9"/>
<feature type="transmembrane region" description="Helical" evidence="1">
    <location>
        <begin position="213"/>
        <end position="233"/>
    </location>
</feature>
<dbReference type="HAMAP" id="MF_02077">
    <property type="entry name" value="Amj_flippase"/>
    <property type="match status" value="1"/>
</dbReference>
<dbReference type="OrthoDB" id="7888986at2"/>
<proteinExistence type="inferred from homology"/>
<dbReference type="Pfam" id="PF10997">
    <property type="entry name" value="Amj"/>
    <property type="match status" value="1"/>
</dbReference>
<dbReference type="AlphaFoldDB" id="B1I552"/>
<dbReference type="UniPathway" id="UPA00219"/>
<keyword evidence="1" id="KW-0812">Transmembrane</keyword>
<dbReference type="GO" id="GO:0008360">
    <property type="term" value="P:regulation of cell shape"/>
    <property type="evidence" value="ECO:0007669"/>
    <property type="project" value="UniProtKB-KW"/>
</dbReference>
<keyword evidence="1" id="KW-0961">Cell wall biogenesis/degradation</keyword>
<evidence type="ECO:0000313" key="2">
    <source>
        <dbReference type="EMBL" id="ACA60120.1"/>
    </source>
</evidence>
<dbReference type="Proteomes" id="UP000008544">
    <property type="component" value="Chromosome"/>
</dbReference>
<dbReference type="GO" id="GO:0009252">
    <property type="term" value="P:peptidoglycan biosynthetic process"/>
    <property type="evidence" value="ECO:0007669"/>
    <property type="project" value="UniProtKB-UniRule"/>
</dbReference>
<dbReference type="GO" id="GO:0015648">
    <property type="term" value="F:lipid-linked peptidoglycan transporter activity"/>
    <property type="evidence" value="ECO:0007669"/>
    <property type="project" value="UniProtKB-UniRule"/>
</dbReference>
<feature type="transmembrane region" description="Helical" evidence="1">
    <location>
        <begin position="254"/>
        <end position="287"/>
    </location>
</feature>
<keyword evidence="1" id="KW-0573">Peptidoglycan synthesis</keyword>
<comment type="similarity">
    <text evidence="1">Belongs to the Amj family.</text>
</comment>
<dbReference type="InterPro" id="IPR021260">
    <property type="entry name" value="Amj"/>
</dbReference>
<comment type="pathway">
    <text evidence="1">Cell wall biogenesis; peptidoglycan biosynthesis.</text>
</comment>